<name>A0ABU2H4G8_9ACTN</name>
<comment type="cofactor">
    <cofactor evidence="7">
        <name>NAD(+)</name>
        <dbReference type="ChEBI" id="CHEBI:57540"/>
    </cofactor>
    <text evidence="7">Binds 1 NAD(+) per subunit.</text>
</comment>
<dbReference type="PRINTS" id="PR00732">
    <property type="entry name" value="GLHYDRLASE4"/>
</dbReference>
<dbReference type="PANTHER" id="PTHR32092">
    <property type="entry name" value="6-PHOSPHO-BETA-GLUCOSIDASE-RELATED"/>
    <property type="match status" value="1"/>
</dbReference>
<accession>A0ABU2H4G8</accession>
<organism evidence="9 10">
    <name type="scientific">Lipingzhangella rawalii</name>
    <dbReference type="NCBI Taxonomy" id="2055835"/>
    <lineage>
        <taxon>Bacteria</taxon>
        <taxon>Bacillati</taxon>
        <taxon>Actinomycetota</taxon>
        <taxon>Actinomycetes</taxon>
        <taxon>Streptosporangiales</taxon>
        <taxon>Nocardiopsidaceae</taxon>
        <taxon>Lipingzhangella</taxon>
    </lineage>
</organism>
<dbReference type="InterPro" id="IPR019802">
    <property type="entry name" value="GlycHydrolase_4_CS"/>
</dbReference>
<evidence type="ECO:0000256" key="6">
    <source>
        <dbReference type="ARBA" id="ARBA00023295"/>
    </source>
</evidence>
<keyword evidence="2" id="KW-0479">Metal-binding</keyword>
<dbReference type="PANTHER" id="PTHR32092:SF5">
    <property type="entry name" value="6-PHOSPHO-BETA-GLUCOSIDASE"/>
    <property type="match status" value="1"/>
</dbReference>
<evidence type="ECO:0000256" key="5">
    <source>
        <dbReference type="ARBA" id="ARBA00023211"/>
    </source>
</evidence>
<dbReference type="PROSITE" id="PS01324">
    <property type="entry name" value="GLYCOSYL_HYDROL_F4"/>
    <property type="match status" value="1"/>
</dbReference>
<evidence type="ECO:0000259" key="8">
    <source>
        <dbReference type="Pfam" id="PF11975"/>
    </source>
</evidence>
<comment type="similarity">
    <text evidence="1 7">Belongs to the glycosyl hydrolase 4 family.</text>
</comment>
<dbReference type="InterPro" id="IPR015955">
    <property type="entry name" value="Lactate_DH/Glyco_Ohase_4_C"/>
</dbReference>
<gene>
    <name evidence="9" type="ORF">RIF23_05540</name>
</gene>
<proteinExistence type="inferred from homology"/>
<evidence type="ECO:0000256" key="3">
    <source>
        <dbReference type="ARBA" id="ARBA00022801"/>
    </source>
</evidence>
<sequence length="461" mass="49934">MRLTILGGGGFRVPLIHRALLADAATGDPVISELVLHDSDRGRLAAIESVLAGQRQSWGHHHGRQPDLRVRLCSDLDTALSGAAVVFCAIRVGGTRGRVLDETVALDLEVLGQETVGAGGISYGLRTLPVAEQIAERIATRAPTSWVINFTNPAGMVTEAMTRALGQRVIGICDSPVGLARRACRALGTDPGRVRSDYAGLNHLGWLRGLWDADHDLLPELLDDPEALASFEEGHLFGVDWLRALGAIPNEYLYYYYRAREARAAVERSRTEGAGTRGQQLVGQQAHFYRSPHPTPEEALAAWERTRREREETYMSDSRGAAGDLGRAEADLDGGGYDRVALAVMRAILRDEPSRWILNVRNRGALAGLDADAVVEVPCIVDAAGARPEPLAPLSHHQLGLVHAVKGTERDTIAAVRTGSRSLALRALGTHPLVDSIHVARRLLDGYQHAFPQLVDVLSRP</sequence>
<dbReference type="SUPFAM" id="SSF51735">
    <property type="entry name" value="NAD(P)-binding Rossmann-fold domains"/>
    <property type="match status" value="1"/>
</dbReference>
<keyword evidence="6 7" id="KW-0326">Glycosidase</keyword>
<dbReference type="Pfam" id="PF02056">
    <property type="entry name" value="Glyco_hydro_4"/>
    <property type="match status" value="1"/>
</dbReference>
<dbReference type="Proteomes" id="UP001250214">
    <property type="component" value="Unassembled WGS sequence"/>
</dbReference>
<dbReference type="SUPFAM" id="SSF56327">
    <property type="entry name" value="LDH C-terminal domain-like"/>
    <property type="match status" value="1"/>
</dbReference>
<dbReference type="Pfam" id="PF11975">
    <property type="entry name" value="Glyco_hydro_4C"/>
    <property type="match status" value="1"/>
</dbReference>
<evidence type="ECO:0000256" key="4">
    <source>
        <dbReference type="ARBA" id="ARBA00023027"/>
    </source>
</evidence>
<evidence type="ECO:0000256" key="7">
    <source>
        <dbReference type="RuleBase" id="RU361152"/>
    </source>
</evidence>
<reference evidence="10" key="1">
    <citation type="submission" date="2023-07" db="EMBL/GenBank/DDBJ databases">
        <title>Novel species in the genus Lipingzhangella isolated from Sambhar Salt Lake.</title>
        <authorList>
            <person name="Jiya N."/>
            <person name="Kajale S."/>
            <person name="Sharma A."/>
        </authorList>
    </citation>
    <scope>NUCLEOTIDE SEQUENCE [LARGE SCALE GENOMIC DNA]</scope>
    <source>
        <strain evidence="10">LS1_29</strain>
    </source>
</reference>
<evidence type="ECO:0000256" key="2">
    <source>
        <dbReference type="ARBA" id="ARBA00022723"/>
    </source>
</evidence>
<feature type="domain" description="Glycosyl hydrolase family 4 C-terminal" evidence="8">
    <location>
        <begin position="198"/>
        <end position="434"/>
    </location>
</feature>
<keyword evidence="4 7" id="KW-0520">NAD</keyword>
<evidence type="ECO:0000313" key="10">
    <source>
        <dbReference type="Proteomes" id="UP001250214"/>
    </source>
</evidence>
<keyword evidence="5" id="KW-0464">Manganese</keyword>
<comment type="caution">
    <text evidence="9">The sequence shown here is derived from an EMBL/GenBank/DDBJ whole genome shotgun (WGS) entry which is preliminary data.</text>
</comment>
<keyword evidence="3 7" id="KW-0378">Hydrolase</keyword>
<dbReference type="Gene3D" id="3.40.50.720">
    <property type="entry name" value="NAD(P)-binding Rossmann-like Domain"/>
    <property type="match status" value="1"/>
</dbReference>
<keyword evidence="10" id="KW-1185">Reference proteome</keyword>
<evidence type="ECO:0000256" key="1">
    <source>
        <dbReference type="ARBA" id="ARBA00010141"/>
    </source>
</evidence>
<dbReference type="Gene3D" id="3.90.110.10">
    <property type="entry name" value="Lactate dehydrogenase/glycoside hydrolase, family 4, C-terminal"/>
    <property type="match status" value="1"/>
</dbReference>
<dbReference type="EMBL" id="JAVLVT010000002">
    <property type="protein sequence ID" value="MDS1269754.1"/>
    <property type="molecule type" value="Genomic_DNA"/>
</dbReference>
<dbReference type="InterPro" id="IPR036291">
    <property type="entry name" value="NAD(P)-bd_dom_sf"/>
</dbReference>
<dbReference type="RefSeq" id="WP_310911296.1">
    <property type="nucleotide sequence ID" value="NZ_JAVLVT010000002.1"/>
</dbReference>
<protein>
    <submittedName>
        <fullName evidence="9">6-phospho-beta-glucosidase</fullName>
    </submittedName>
</protein>
<dbReference type="InterPro" id="IPR022616">
    <property type="entry name" value="Glyco_hydro_4_C"/>
</dbReference>
<evidence type="ECO:0000313" key="9">
    <source>
        <dbReference type="EMBL" id="MDS1269754.1"/>
    </source>
</evidence>
<dbReference type="InterPro" id="IPR001088">
    <property type="entry name" value="Glyco_hydro_4"/>
</dbReference>